<feature type="disulfide bond" evidence="16">
    <location>
        <begin position="171"/>
        <end position="185"/>
    </location>
</feature>
<evidence type="ECO:0000256" key="17">
    <source>
        <dbReference type="PIRSR" id="PIRSR001024-5"/>
    </source>
</evidence>
<feature type="disulfide bond" evidence="16">
    <location>
        <begin position="261"/>
        <end position="304"/>
    </location>
</feature>
<name>A0A6A6WJ48_9PEZI</name>
<dbReference type="SMART" id="SM00642">
    <property type="entry name" value="Aamy"/>
    <property type="match status" value="1"/>
</dbReference>
<dbReference type="GO" id="GO:0005509">
    <property type="term" value="F:calcium ion binding"/>
    <property type="evidence" value="ECO:0007669"/>
    <property type="project" value="InterPro"/>
</dbReference>
<feature type="binding site" evidence="15">
    <location>
        <position position="231"/>
    </location>
    <ligand>
        <name>Ca(2+)</name>
        <dbReference type="ChEBI" id="CHEBI:29108"/>
        <label>1</label>
    </ligand>
</feature>
<dbReference type="OrthoDB" id="204980at2759"/>
<evidence type="ECO:0000256" key="2">
    <source>
        <dbReference type="ARBA" id="ARBA00001913"/>
    </source>
</evidence>
<comment type="cofactor">
    <cofactor evidence="2">
        <name>Ca(2+)</name>
        <dbReference type="ChEBI" id="CHEBI:29108"/>
    </cofactor>
</comment>
<feature type="binding site" evidence="17">
    <location>
        <position position="318"/>
    </location>
    <ligand>
        <name>substrate</name>
    </ligand>
</feature>
<dbReference type="CDD" id="cd11319">
    <property type="entry name" value="AmyAc_euk_AmyA"/>
    <property type="match status" value="1"/>
</dbReference>
<evidence type="ECO:0000256" key="9">
    <source>
        <dbReference type="ARBA" id="ARBA00023157"/>
    </source>
</evidence>
<accession>A0A6A6WJ48</accession>
<feature type="binding site" evidence="15">
    <location>
        <position position="142"/>
    </location>
    <ligand>
        <name>Ca(2+)</name>
        <dbReference type="ChEBI" id="CHEBI:29108"/>
        <label>1</label>
    </ligand>
</feature>
<feature type="binding site" evidence="17">
    <location>
        <position position="143"/>
    </location>
    <ligand>
        <name>substrate</name>
    </ligand>
</feature>
<reference evidence="20" key="1">
    <citation type="journal article" date="2020" name="Stud. Mycol.">
        <title>101 Dothideomycetes genomes: a test case for predicting lifestyles and emergence of pathogens.</title>
        <authorList>
            <person name="Haridas S."/>
            <person name="Albert R."/>
            <person name="Binder M."/>
            <person name="Bloem J."/>
            <person name="Labutti K."/>
            <person name="Salamov A."/>
            <person name="Andreopoulos B."/>
            <person name="Baker S."/>
            <person name="Barry K."/>
            <person name="Bills G."/>
            <person name="Bluhm B."/>
            <person name="Cannon C."/>
            <person name="Castanera R."/>
            <person name="Culley D."/>
            <person name="Daum C."/>
            <person name="Ezra D."/>
            <person name="Gonzalez J."/>
            <person name="Henrissat B."/>
            <person name="Kuo A."/>
            <person name="Liang C."/>
            <person name="Lipzen A."/>
            <person name="Lutzoni F."/>
            <person name="Magnuson J."/>
            <person name="Mondo S."/>
            <person name="Nolan M."/>
            <person name="Ohm R."/>
            <person name="Pangilinan J."/>
            <person name="Park H.-J."/>
            <person name="Ramirez L."/>
            <person name="Alfaro M."/>
            <person name="Sun H."/>
            <person name="Tritt A."/>
            <person name="Yoshinaga Y."/>
            <person name="Zwiers L.-H."/>
            <person name="Turgeon B."/>
            <person name="Goodwin S."/>
            <person name="Spatafora J."/>
            <person name="Crous P."/>
            <person name="Grigoriev I."/>
        </authorList>
    </citation>
    <scope>NUCLEOTIDE SEQUENCE</scope>
    <source>
        <strain evidence="20">CBS 121739</strain>
    </source>
</reference>
<keyword evidence="21" id="KW-1185">Reference proteome</keyword>
<keyword evidence="7" id="KW-0378">Hydrolase</keyword>
<keyword evidence="9 16" id="KW-1015">Disulfide bond</keyword>
<feature type="active site" description="Proton donor" evidence="13">
    <location>
        <position position="251"/>
    </location>
</feature>
<evidence type="ECO:0000313" key="21">
    <source>
        <dbReference type="Proteomes" id="UP000799437"/>
    </source>
</evidence>
<feature type="binding site" evidence="17">
    <location>
        <position position="365"/>
    </location>
    <ligand>
        <name>substrate</name>
    </ligand>
</feature>
<evidence type="ECO:0000313" key="20">
    <source>
        <dbReference type="EMBL" id="KAF2762409.1"/>
    </source>
</evidence>
<evidence type="ECO:0000256" key="4">
    <source>
        <dbReference type="ARBA" id="ARBA00012595"/>
    </source>
</evidence>
<dbReference type="InterPro" id="IPR017853">
    <property type="entry name" value="GH"/>
</dbReference>
<sequence length="498" mass="55025">MKLPSVLLIGIFAVLGSTVHAATPDQWRSRSVYQLLTDRFARTDTSTTSRCNTEEGLYCGGTWRGVINKLDYIQNMGFTAIYISPITFNIEGDTGYGYGYHGFWQQNIYELNSNFGSAQDLRDLAQALHDRGMYLMVDIVVNHFAWPGAFNTITYSKFTPFNQASDYHSYCLISDYDNQSQVENCWLGDDKVLLPDLNTQDPRIASTLNDWVRSIVSNYSIDGLRIDTVKHIDKLFFPDFVSSSGVFATGEVLDGDPGYLCDYQNYLPSVFNYPAYYQAIAAFTNSSGSIANLANSIDAIKNTCKDTTLLGSFTENHDMPRFASKTQDISQAKSIIAYTILADGIPFIYAGQEQHYAGGKDPYNREATWLSGYKTDGELYKLVQALNQVRNRAIYVADSYLAYKNYPIWNDANTIAMRKGFDGNQIVAVLSNRGAGSGSVGISVPNHGFAAGTQLLDVLGCAMVTVDGNGYIQTTIVDGVPKVFYPLLQTKGSGICGM</sequence>
<gene>
    <name evidence="20" type="ORF">EJ05DRAFT_641</name>
</gene>
<protein>
    <recommendedName>
        <fullName evidence="4">alpha-amylase</fullName>
        <ecNumber evidence="4">3.2.1.1</ecNumber>
    </recommendedName>
</protein>
<dbReference type="SUPFAM" id="SSF51011">
    <property type="entry name" value="Glycosyl hydrolase domain"/>
    <property type="match status" value="1"/>
</dbReference>
<dbReference type="Gene3D" id="2.60.40.1180">
    <property type="entry name" value="Golgi alpha-mannosidase II"/>
    <property type="match status" value="1"/>
</dbReference>
<evidence type="ECO:0000256" key="8">
    <source>
        <dbReference type="ARBA" id="ARBA00022837"/>
    </source>
</evidence>
<evidence type="ECO:0000256" key="1">
    <source>
        <dbReference type="ARBA" id="ARBA00000548"/>
    </source>
</evidence>
<dbReference type="PANTHER" id="PTHR10357">
    <property type="entry name" value="ALPHA-AMYLASE FAMILY MEMBER"/>
    <property type="match status" value="1"/>
</dbReference>
<keyword evidence="12" id="KW-0326">Glycosidase</keyword>
<keyword evidence="5 15" id="KW-0479">Metal-binding</keyword>
<organism evidence="20 21">
    <name type="scientific">Pseudovirgaria hyperparasitica</name>
    <dbReference type="NCBI Taxonomy" id="470096"/>
    <lineage>
        <taxon>Eukaryota</taxon>
        <taxon>Fungi</taxon>
        <taxon>Dikarya</taxon>
        <taxon>Ascomycota</taxon>
        <taxon>Pezizomycotina</taxon>
        <taxon>Dothideomycetes</taxon>
        <taxon>Dothideomycetes incertae sedis</taxon>
        <taxon>Acrospermales</taxon>
        <taxon>Acrospermaceae</taxon>
        <taxon>Pseudovirgaria</taxon>
    </lineage>
</organism>
<feature type="domain" description="Glycosyl hydrolase family 13 catalytic" evidence="19">
    <location>
        <begin position="34"/>
        <end position="390"/>
    </location>
</feature>
<dbReference type="EC" id="3.2.1.1" evidence="4"/>
<dbReference type="FunFam" id="3.20.20.80:FF:000120">
    <property type="entry name" value="Alpha-amylase A"/>
    <property type="match status" value="1"/>
</dbReference>
<evidence type="ECO:0000256" key="16">
    <source>
        <dbReference type="PIRSR" id="PIRSR001024-4"/>
    </source>
</evidence>
<comment type="similarity">
    <text evidence="3">Belongs to the glycosyl hydrolase 13 family.</text>
</comment>
<evidence type="ECO:0000256" key="5">
    <source>
        <dbReference type="ARBA" id="ARBA00022723"/>
    </source>
</evidence>
<dbReference type="InterPro" id="IPR015340">
    <property type="entry name" value="A_amylase_C_dom"/>
</dbReference>
<keyword evidence="10" id="KW-0325">Glycoprotein</keyword>
<dbReference type="Pfam" id="PF09260">
    <property type="entry name" value="A_amylase_dom_C"/>
    <property type="match status" value="1"/>
</dbReference>
<feature type="binding site" evidence="15">
    <location>
        <position position="251"/>
    </location>
    <ligand>
        <name>Ca(2+)</name>
        <dbReference type="ChEBI" id="CHEBI:29108"/>
        <label>2</label>
    </ligand>
</feature>
<evidence type="ECO:0000256" key="18">
    <source>
        <dbReference type="SAM" id="SignalP"/>
    </source>
</evidence>
<feature type="active site" description="Nucleophile" evidence="13">
    <location>
        <position position="227"/>
    </location>
</feature>
<dbReference type="InterPro" id="IPR006047">
    <property type="entry name" value="GH13_cat_dom"/>
</dbReference>
<dbReference type="Gene3D" id="3.20.20.80">
    <property type="entry name" value="Glycosidases"/>
    <property type="match status" value="1"/>
</dbReference>
<feature type="binding site" evidence="15">
    <location>
        <position position="227"/>
    </location>
    <ligand>
        <name>Ca(2+)</name>
        <dbReference type="ChEBI" id="CHEBI:29108"/>
        <label>2</label>
    </ligand>
</feature>
<evidence type="ECO:0000256" key="6">
    <source>
        <dbReference type="ARBA" id="ARBA00022729"/>
    </source>
</evidence>
<evidence type="ECO:0000259" key="19">
    <source>
        <dbReference type="SMART" id="SM00642"/>
    </source>
</evidence>
<dbReference type="Proteomes" id="UP000799437">
    <property type="component" value="Unassembled WGS sequence"/>
</dbReference>
<dbReference type="AlphaFoldDB" id="A0A6A6WJ48"/>
<feature type="disulfide bond" evidence="16">
    <location>
        <begin position="461"/>
        <end position="496"/>
    </location>
</feature>
<keyword evidence="6 18" id="KW-0732">Signal</keyword>
<feature type="binding site" evidence="15">
    <location>
        <position position="183"/>
    </location>
    <ligand>
        <name>Ca(2+)</name>
        <dbReference type="ChEBI" id="CHEBI:29108"/>
        <label>1</label>
    </ligand>
</feature>
<comment type="catalytic activity">
    <reaction evidence="1">
        <text>Endohydrolysis of (1-&gt;4)-alpha-D-glucosidic linkages in polysaccharides containing three or more (1-&gt;4)-alpha-linked D-glucose units.</text>
        <dbReference type="EC" id="3.2.1.1"/>
    </reaction>
</comment>
<proteinExistence type="inferred from homology"/>
<dbReference type="PANTHER" id="PTHR10357:SF215">
    <property type="entry name" value="ALPHA-AMYLASE 1"/>
    <property type="match status" value="1"/>
</dbReference>
<dbReference type="SUPFAM" id="SSF51445">
    <property type="entry name" value="(Trans)glycosidases"/>
    <property type="match status" value="1"/>
</dbReference>
<dbReference type="GeneID" id="54490886"/>
<dbReference type="RefSeq" id="XP_033604860.1">
    <property type="nucleotide sequence ID" value="XM_033749832.1"/>
</dbReference>
<evidence type="ECO:0000256" key="7">
    <source>
        <dbReference type="ARBA" id="ARBA00022801"/>
    </source>
</evidence>
<evidence type="ECO:0000256" key="11">
    <source>
        <dbReference type="ARBA" id="ARBA00023277"/>
    </source>
</evidence>
<evidence type="ECO:0000256" key="15">
    <source>
        <dbReference type="PIRSR" id="PIRSR001024-3"/>
    </source>
</evidence>
<dbReference type="PIRSF" id="PIRSF001024">
    <property type="entry name" value="Alph-amyl_fung"/>
    <property type="match status" value="1"/>
</dbReference>
<dbReference type="InterPro" id="IPR013777">
    <property type="entry name" value="A-amylase-like"/>
</dbReference>
<evidence type="ECO:0000256" key="12">
    <source>
        <dbReference type="ARBA" id="ARBA00023295"/>
    </source>
</evidence>
<keyword evidence="11" id="KW-0119">Carbohydrate metabolism</keyword>
<dbReference type="EMBL" id="ML996565">
    <property type="protein sequence ID" value="KAF2762409.1"/>
    <property type="molecule type" value="Genomic_DNA"/>
</dbReference>
<keyword evidence="8 15" id="KW-0106">Calcium</keyword>
<evidence type="ECO:0000256" key="13">
    <source>
        <dbReference type="PIRSR" id="PIRSR001024-1"/>
    </source>
</evidence>
<evidence type="ECO:0000256" key="14">
    <source>
        <dbReference type="PIRSR" id="PIRSR001024-2"/>
    </source>
</evidence>
<dbReference type="Pfam" id="PF00128">
    <property type="entry name" value="Alpha-amylase"/>
    <property type="match status" value="1"/>
</dbReference>
<evidence type="ECO:0000256" key="10">
    <source>
        <dbReference type="ARBA" id="ARBA00023180"/>
    </source>
</evidence>
<feature type="binding site" evidence="17">
    <location>
        <position position="225"/>
    </location>
    <ligand>
        <name>substrate</name>
    </ligand>
</feature>
<feature type="binding site" evidence="15">
    <location>
        <position position="196"/>
    </location>
    <ligand>
        <name>Ca(2+)</name>
        <dbReference type="ChEBI" id="CHEBI:29108"/>
        <label>1</label>
    </ligand>
</feature>
<feature type="binding site" evidence="17">
    <location>
        <position position="104"/>
    </location>
    <ligand>
        <name>substrate</name>
    </ligand>
</feature>
<feature type="chain" id="PRO_5025462199" description="alpha-amylase" evidence="18">
    <location>
        <begin position="22"/>
        <end position="498"/>
    </location>
</feature>
<dbReference type="GO" id="GO:0004556">
    <property type="term" value="F:alpha-amylase activity"/>
    <property type="evidence" value="ECO:0007669"/>
    <property type="project" value="UniProtKB-EC"/>
</dbReference>
<feature type="signal peptide" evidence="18">
    <location>
        <begin position="1"/>
        <end position="21"/>
    </location>
</feature>
<dbReference type="GO" id="GO:0016052">
    <property type="term" value="P:carbohydrate catabolic process"/>
    <property type="evidence" value="ECO:0007669"/>
    <property type="project" value="InterPro"/>
</dbReference>
<dbReference type="InterPro" id="IPR013780">
    <property type="entry name" value="Glyco_hydro_b"/>
</dbReference>
<feature type="site" description="Transition state stabilizer" evidence="14">
    <location>
        <position position="318"/>
    </location>
</feature>
<feature type="disulfide bond" evidence="16">
    <location>
        <begin position="51"/>
        <end position="59"/>
    </location>
</feature>
<evidence type="ECO:0000256" key="3">
    <source>
        <dbReference type="ARBA" id="ARBA00008061"/>
    </source>
</evidence>
<feature type="binding site" evidence="17">
    <location>
        <position position="255"/>
    </location>
    <ligand>
        <name>substrate</name>
    </ligand>
</feature>